<evidence type="ECO:0000256" key="2">
    <source>
        <dbReference type="ARBA" id="ARBA00023110"/>
    </source>
</evidence>
<reference evidence="5 6" key="1">
    <citation type="submission" date="2020-12" db="EMBL/GenBank/DDBJ databases">
        <title>Sphingomonas sp.</title>
        <authorList>
            <person name="Kim M.K."/>
        </authorList>
    </citation>
    <scope>NUCLEOTIDE SEQUENCE [LARGE SCALE GENOMIC DNA]</scope>
    <source>
        <strain evidence="5 6">BT552</strain>
    </source>
</reference>
<dbReference type="Gene3D" id="2.40.100.10">
    <property type="entry name" value="Cyclophilin-like"/>
    <property type="match status" value="1"/>
</dbReference>
<protein>
    <recommendedName>
        <fullName evidence="1">peptidylprolyl isomerase</fullName>
        <ecNumber evidence="1">5.2.1.8</ecNumber>
    </recommendedName>
</protein>
<organism evidence="5 6">
    <name type="scientific">Sphingomonas longa</name>
    <dbReference type="NCBI Taxonomy" id="2778730"/>
    <lineage>
        <taxon>Bacteria</taxon>
        <taxon>Pseudomonadati</taxon>
        <taxon>Pseudomonadota</taxon>
        <taxon>Alphaproteobacteria</taxon>
        <taxon>Sphingomonadales</taxon>
        <taxon>Sphingomonadaceae</taxon>
        <taxon>Sphingomonas</taxon>
    </lineage>
</organism>
<dbReference type="PANTHER" id="PTHR45625:SF4">
    <property type="entry name" value="PEPTIDYLPROLYL ISOMERASE DOMAIN AND WD REPEAT-CONTAINING PROTEIN 1"/>
    <property type="match status" value="1"/>
</dbReference>
<evidence type="ECO:0000256" key="1">
    <source>
        <dbReference type="ARBA" id="ARBA00013194"/>
    </source>
</evidence>
<dbReference type="GO" id="GO:0016853">
    <property type="term" value="F:isomerase activity"/>
    <property type="evidence" value="ECO:0007669"/>
    <property type="project" value="UniProtKB-KW"/>
</dbReference>
<evidence type="ECO:0000313" key="5">
    <source>
        <dbReference type="EMBL" id="MBM6576237.1"/>
    </source>
</evidence>
<proteinExistence type="predicted"/>
<dbReference type="Proteomes" id="UP000763641">
    <property type="component" value="Unassembled WGS sequence"/>
</dbReference>
<dbReference type="PANTHER" id="PTHR45625">
    <property type="entry name" value="PEPTIDYL-PROLYL CIS-TRANS ISOMERASE-RELATED"/>
    <property type="match status" value="1"/>
</dbReference>
<evidence type="ECO:0000313" key="6">
    <source>
        <dbReference type="Proteomes" id="UP000763641"/>
    </source>
</evidence>
<dbReference type="EMBL" id="JAFEMC010000002">
    <property type="protein sequence ID" value="MBM6576237.1"/>
    <property type="molecule type" value="Genomic_DNA"/>
</dbReference>
<dbReference type="RefSeq" id="WP_204197524.1">
    <property type="nucleotide sequence ID" value="NZ_JAFEMC010000002.1"/>
</dbReference>
<dbReference type="PROSITE" id="PS50072">
    <property type="entry name" value="CSA_PPIASE_2"/>
    <property type="match status" value="1"/>
</dbReference>
<gene>
    <name evidence="5" type="ORF">ILT43_07625</name>
</gene>
<comment type="caution">
    <text evidence="5">The sequence shown here is derived from an EMBL/GenBank/DDBJ whole genome shotgun (WGS) entry which is preliminary data.</text>
</comment>
<dbReference type="InterPro" id="IPR002130">
    <property type="entry name" value="Cyclophilin-type_PPIase_dom"/>
</dbReference>
<dbReference type="SUPFAM" id="SSF50891">
    <property type="entry name" value="Cyclophilin-like"/>
    <property type="match status" value="1"/>
</dbReference>
<dbReference type="EC" id="5.2.1.8" evidence="1"/>
<keyword evidence="6" id="KW-1185">Reference proteome</keyword>
<keyword evidence="3 5" id="KW-0413">Isomerase</keyword>
<dbReference type="Pfam" id="PF00160">
    <property type="entry name" value="Pro_isomerase"/>
    <property type="match status" value="1"/>
</dbReference>
<dbReference type="InterPro" id="IPR044666">
    <property type="entry name" value="Cyclophilin_A-like"/>
</dbReference>
<evidence type="ECO:0000259" key="4">
    <source>
        <dbReference type="PROSITE" id="PS50072"/>
    </source>
</evidence>
<feature type="domain" description="PPIase cyclophilin-type" evidence="4">
    <location>
        <begin position="21"/>
        <end position="182"/>
    </location>
</feature>
<name>A0ABS2D5N8_9SPHN</name>
<evidence type="ECO:0000256" key="3">
    <source>
        <dbReference type="ARBA" id="ARBA00023235"/>
    </source>
</evidence>
<sequence length="202" mass="21442">MLTAAVPQTGPRAGIVRVRLDTTAGRILLALDARRAPKTVENFMAYVDDGRFDGTTFYRAARGKKDPKTGFIQAGIRTDARRILPPFPLETTAKTGIRHLDATVSMARAASPDSAGGNFVITIGPAPQMDARPDFPGYAAFGHAVGGLDVVKRILALPSGGGVDAFKGQMILKPVRIIKAVRLDGKAKPTKQPKAWLLTPAG</sequence>
<dbReference type="InterPro" id="IPR029000">
    <property type="entry name" value="Cyclophilin-like_dom_sf"/>
</dbReference>
<keyword evidence="2" id="KW-0697">Rotamase</keyword>
<accession>A0ABS2D5N8</accession>